<name>A0ABZ2LKH8_9BACT</name>
<keyword evidence="7" id="KW-0032">Aminotransferase</keyword>
<evidence type="ECO:0000256" key="4">
    <source>
        <dbReference type="ARBA" id="ARBA00023125"/>
    </source>
</evidence>
<dbReference type="PROSITE" id="PS50949">
    <property type="entry name" value="HTH_GNTR"/>
    <property type="match status" value="1"/>
</dbReference>
<dbReference type="CDD" id="cd07377">
    <property type="entry name" value="WHTH_GntR"/>
    <property type="match status" value="1"/>
</dbReference>
<keyword evidence="7" id="KW-0808">Transferase</keyword>
<keyword evidence="8" id="KW-1185">Reference proteome</keyword>
<evidence type="ECO:0000313" key="7">
    <source>
        <dbReference type="EMBL" id="WXB10363.1"/>
    </source>
</evidence>
<dbReference type="InterPro" id="IPR000524">
    <property type="entry name" value="Tscrpt_reg_HTH_GntR"/>
</dbReference>
<dbReference type="PANTHER" id="PTHR46577">
    <property type="entry name" value="HTH-TYPE TRANSCRIPTIONAL REGULATORY PROTEIN GABR"/>
    <property type="match status" value="1"/>
</dbReference>
<dbReference type="PANTHER" id="PTHR46577:SF2">
    <property type="entry name" value="TRANSCRIPTIONAL REGULATORY PROTEIN"/>
    <property type="match status" value="1"/>
</dbReference>
<organism evidence="7 8">
    <name type="scientific">Pendulispora rubella</name>
    <dbReference type="NCBI Taxonomy" id="2741070"/>
    <lineage>
        <taxon>Bacteria</taxon>
        <taxon>Pseudomonadati</taxon>
        <taxon>Myxococcota</taxon>
        <taxon>Myxococcia</taxon>
        <taxon>Myxococcales</taxon>
        <taxon>Sorangiineae</taxon>
        <taxon>Pendulisporaceae</taxon>
        <taxon>Pendulispora</taxon>
    </lineage>
</organism>
<protein>
    <submittedName>
        <fullName evidence="7">PLP-dependent aminotransferase family protein</fullName>
    </submittedName>
</protein>
<feature type="domain" description="HTH gntR-type" evidence="6">
    <location>
        <begin position="6"/>
        <end position="74"/>
    </location>
</feature>
<sequence length="477" mass="52166">MRADPVHRYEELANFITRLVDTGTLRPGSRAPSLRQISEQRKTSLSTALQAYRLLEDRGVLEARPQSGFYVARRGTVVSLKTPAPSKPPGKAVRVAVSGVLLKLLEYASDPRLVPLGCAIPSKELLGAGRLDRFLARAARRKGVEYNVYTAPKGDADLRREIARRAMRWGQALSPDDILITNGCTEALTIALSTVARAGDAVAIESPTYFGLLHLLEAMNLKALELPTDAVNGIDLGALEKALASQSIKACLFASSFNNPLGCTMSDGKKREVLELLGRYGVPLIEDDIYGDVYFGKERPRPFMALDSKANVIYCSSFSKTVAPGYRIGWLVSNRHMERALEQKFAISLCGPALPQLALADFLASGGYDSHLRRVRRTFEDNVDQMIRGVERSFPKGTKITRPAGGFVLWLELPKGLVARELFDAALAKGICFVPGDVFSASTRFSNCLRLSCGYTWSPRMENAVKTLGQLALSLLA</sequence>
<reference evidence="7" key="1">
    <citation type="submission" date="2021-12" db="EMBL/GenBank/DDBJ databases">
        <title>Discovery of the Pendulisporaceae a myxobacterial family with distinct sporulation behavior and unique specialized metabolism.</title>
        <authorList>
            <person name="Garcia R."/>
            <person name="Popoff A."/>
            <person name="Bader C.D."/>
            <person name="Loehr J."/>
            <person name="Walesch S."/>
            <person name="Walt C."/>
            <person name="Boldt J."/>
            <person name="Bunk B."/>
            <person name="Haeckl F.J.F.P.J."/>
            <person name="Gunesch A.P."/>
            <person name="Birkelbach J."/>
            <person name="Nuebel U."/>
            <person name="Pietschmann T."/>
            <person name="Bach T."/>
            <person name="Mueller R."/>
        </authorList>
    </citation>
    <scope>NUCLEOTIDE SEQUENCE</scope>
    <source>
        <strain evidence="7">MSr11367</strain>
    </source>
</reference>
<evidence type="ECO:0000256" key="5">
    <source>
        <dbReference type="ARBA" id="ARBA00023163"/>
    </source>
</evidence>
<dbReference type="InterPro" id="IPR015421">
    <property type="entry name" value="PyrdxlP-dep_Trfase_major"/>
</dbReference>
<keyword evidence="5" id="KW-0804">Transcription</keyword>
<accession>A0ABZ2LKH8</accession>
<dbReference type="CDD" id="cd00609">
    <property type="entry name" value="AAT_like"/>
    <property type="match status" value="1"/>
</dbReference>
<gene>
    <name evidence="7" type="ORF">LVJ94_24440</name>
</gene>
<evidence type="ECO:0000256" key="1">
    <source>
        <dbReference type="ARBA" id="ARBA00005384"/>
    </source>
</evidence>
<dbReference type="InterPro" id="IPR015424">
    <property type="entry name" value="PyrdxlP-dep_Trfase"/>
</dbReference>
<comment type="similarity">
    <text evidence="1">In the C-terminal section; belongs to the class-I pyridoxal-phosphate-dependent aminotransferase family.</text>
</comment>
<dbReference type="Pfam" id="PF00155">
    <property type="entry name" value="Aminotran_1_2"/>
    <property type="match status" value="1"/>
</dbReference>
<keyword evidence="4" id="KW-0238">DNA-binding</keyword>
<dbReference type="InterPro" id="IPR036388">
    <property type="entry name" value="WH-like_DNA-bd_sf"/>
</dbReference>
<evidence type="ECO:0000256" key="3">
    <source>
        <dbReference type="ARBA" id="ARBA00023015"/>
    </source>
</evidence>
<dbReference type="SUPFAM" id="SSF46785">
    <property type="entry name" value="Winged helix' DNA-binding domain"/>
    <property type="match status" value="1"/>
</dbReference>
<dbReference type="Gene3D" id="3.40.640.10">
    <property type="entry name" value="Type I PLP-dependent aspartate aminotransferase-like (Major domain)"/>
    <property type="match status" value="1"/>
</dbReference>
<dbReference type="InterPro" id="IPR004839">
    <property type="entry name" value="Aminotransferase_I/II_large"/>
</dbReference>
<dbReference type="SUPFAM" id="SSF53383">
    <property type="entry name" value="PLP-dependent transferases"/>
    <property type="match status" value="1"/>
</dbReference>
<dbReference type="InterPro" id="IPR036390">
    <property type="entry name" value="WH_DNA-bd_sf"/>
</dbReference>
<proteinExistence type="inferred from homology"/>
<evidence type="ECO:0000259" key="6">
    <source>
        <dbReference type="PROSITE" id="PS50949"/>
    </source>
</evidence>
<keyword evidence="3" id="KW-0805">Transcription regulation</keyword>
<dbReference type="SMART" id="SM00345">
    <property type="entry name" value="HTH_GNTR"/>
    <property type="match status" value="1"/>
</dbReference>
<dbReference type="EMBL" id="CP089983">
    <property type="protein sequence ID" value="WXB10363.1"/>
    <property type="molecule type" value="Genomic_DNA"/>
</dbReference>
<dbReference type="Pfam" id="PF00392">
    <property type="entry name" value="GntR"/>
    <property type="match status" value="1"/>
</dbReference>
<dbReference type="RefSeq" id="WP_394840040.1">
    <property type="nucleotide sequence ID" value="NZ_CP089929.1"/>
</dbReference>
<evidence type="ECO:0000313" key="8">
    <source>
        <dbReference type="Proteomes" id="UP001374803"/>
    </source>
</evidence>
<dbReference type="InterPro" id="IPR015422">
    <property type="entry name" value="PyrdxlP-dep_Trfase_small"/>
</dbReference>
<dbReference type="Proteomes" id="UP001374803">
    <property type="component" value="Chromosome"/>
</dbReference>
<keyword evidence="2" id="KW-0663">Pyridoxal phosphate</keyword>
<dbReference type="Gene3D" id="1.10.10.10">
    <property type="entry name" value="Winged helix-like DNA-binding domain superfamily/Winged helix DNA-binding domain"/>
    <property type="match status" value="1"/>
</dbReference>
<dbReference type="InterPro" id="IPR051446">
    <property type="entry name" value="HTH_trans_reg/aminotransferase"/>
</dbReference>
<dbReference type="Gene3D" id="3.90.1150.10">
    <property type="entry name" value="Aspartate Aminotransferase, domain 1"/>
    <property type="match status" value="1"/>
</dbReference>
<dbReference type="GO" id="GO:0008483">
    <property type="term" value="F:transaminase activity"/>
    <property type="evidence" value="ECO:0007669"/>
    <property type="project" value="UniProtKB-KW"/>
</dbReference>
<evidence type="ECO:0000256" key="2">
    <source>
        <dbReference type="ARBA" id="ARBA00022898"/>
    </source>
</evidence>